<proteinExistence type="evidence at transcript level"/>
<dbReference type="InterPro" id="IPR001542">
    <property type="entry name" value="Defensin_invertebrate/fungal"/>
</dbReference>
<dbReference type="GO" id="GO:0042742">
    <property type="term" value="P:defense response to bacterium"/>
    <property type="evidence" value="ECO:0007669"/>
    <property type="project" value="TreeGrafter"/>
</dbReference>
<feature type="compositionally biased region" description="Acidic residues" evidence="4">
    <location>
        <begin position="43"/>
        <end position="52"/>
    </location>
</feature>
<evidence type="ECO:0000259" key="6">
    <source>
        <dbReference type="PROSITE" id="PS51378"/>
    </source>
</evidence>
<dbReference type="GO" id="GO:0006959">
    <property type="term" value="P:humoral immune response"/>
    <property type="evidence" value="ECO:0007669"/>
    <property type="project" value="TreeGrafter"/>
</dbReference>
<protein>
    <submittedName>
        <fullName evidence="7">Defensin 2-2v</fullName>
    </submittedName>
</protein>
<dbReference type="CDD" id="cd21806">
    <property type="entry name" value="DEFL_defensin-like"/>
    <property type="match status" value="1"/>
</dbReference>
<keyword evidence="2" id="KW-0964">Secreted</keyword>
<dbReference type="HOGENOM" id="CLU_2266893_0_0_1"/>
<evidence type="ECO:0000256" key="1">
    <source>
        <dbReference type="ARBA" id="ARBA00004613"/>
    </source>
</evidence>
<sequence>MKVLVVLAACAVFAGAFGATRIRDGYEDPVFEILGDDIKQDGDNAETVDATDDLSPIKESSDDPTELVQPSYRDRRFSCDVLSFQSKWVSPNHSACAVRCLTQRRKGGKCKNGDCVCR</sequence>
<dbReference type="InterPro" id="IPR036574">
    <property type="entry name" value="Scorpion_toxin-like_sf"/>
</dbReference>
<dbReference type="PANTHER" id="PTHR13645">
    <property type="entry name" value="DEFENSIN"/>
    <property type="match status" value="1"/>
</dbReference>
<evidence type="ECO:0000256" key="5">
    <source>
        <dbReference type="SAM" id="SignalP"/>
    </source>
</evidence>
<dbReference type="Pfam" id="PF01097">
    <property type="entry name" value="Defensin_2"/>
    <property type="match status" value="1"/>
</dbReference>
<feature type="chain" id="PRO_5003654714" evidence="5">
    <location>
        <begin position="19"/>
        <end position="118"/>
    </location>
</feature>
<evidence type="ECO:0000313" key="7">
    <source>
        <dbReference type="EMBL" id="AFJ22689.1"/>
    </source>
</evidence>
<evidence type="ECO:0000256" key="4">
    <source>
        <dbReference type="SAM" id="MobiDB-lite"/>
    </source>
</evidence>
<evidence type="ECO:0000256" key="2">
    <source>
        <dbReference type="ARBA" id="ARBA00022525"/>
    </source>
</evidence>
<dbReference type="SMR" id="I1ZEK8"/>
<organism evidence="7">
    <name type="scientific">Nasonia vitripennis</name>
    <name type="common">Parasitic wasp</name>
    <dbReference type="NCBI Taxonomy" id="7425"/>
    <lineage>
        <taxon>Eukaryota</taxon>
        <taxon>Metazoa</taxon>
        <taxon>Ecdysozoa</taxon>
        <taxon>Arthropoda</taxon>
        <taxon>Hexapoda</taxon>
        <taxon>Insecta</taxon>
        <taxon>Pterygota</taxon>
        <taxon>Neoptera</taxon>
        <taxon>Endopterygota</taxon>
        <taxon>Hymenoptera</taxon>
        <taxon>Apocrita</taxon>
        <taxon>Proctotrupomorpha</taxon>
        <taxon>Chalcidoidea</taxon>
        <taxon>Pteromalidae</taxon>
        <taxon>Pteromalinae</taxon>
        <taxon>Nasonia</taxon>
    </lineage>
</organism>
<keyword evidence="5" id="KW-0732">Signal</keyword>
<feature type="domain" description="Invertebrate defensins family profile" evidence="6">
    <location>
        <begin position="76"/>
        <end position="118"/>
    </location>
</feature>
<comment type="subcellular location">
    <subcellularLocation>
        <location evidence="1">Secreted</location>
    </subcellularLocation>
</comment>
<feature type="signal peptide" evidence="5">
    <location>
        <begin position="1"/>
        <end position="18"/>
    </location>
</feature>
<keyword evidence="3" id="KW-1015">Disulfide bond</keyword>
<evidence type="ECO:0000256" key="3">
    <source>
        <dbReference type="ARBA" id="ARBA00023157"/>
    </source>
</evidence>
<dbReference type="SUPFAM" id="SSF57095">
    <property type="entry name" value="Scorpion toxin-like"/>
    <property type="match status" value="1"/>
</dbReference>
<dbReference type="GO" id="GO:0005615">
    <property type="term" value="C:extracellular space"/>
    <property type="evidence" value="ECO:0007669"/>
    <property type="project" value="TreeGrafter"/>
</dbReference>
<accession>I1ZEK8</accession>
<dbReference type="PANTHER" id="PTHR13645:SF0">
    <property type="entry name" value="DEFENSIN"/>
    <property type="match status" value="1"/>
</dbReference>
<feature type="region of interest" description="Disordered" evidence="4">
    <location>
        <begin position="42"/>
        <end position="68"/>
    </location>
</feature>
<dbReference type="PROSITE" id="PS51378">
    <property type="entry name" value="INVERT_DEFENSINS"/>
    <property type="match status" value="1"/>
</dbReference>
<dbReference type="Gene3D" id="3.30.30.10">
    <property type="entry name" value="Knottin, scorpion toxin-like"/>
    <property type="match status" value="1"/>
</dbReference>
<dbReference type="AlphaFoldDB" id="I1ZEK8"/>
<dbReference type="EMBL" id="JQ617291">
    <property type="protein sequence ID" value="AFJ22689.1"/>
    <property type="molecule type" value="mRNA"/>
</dbReference>
<reference evidence="7" key="1">
    <citation type="journal article" date="2014" name="Mol. Biol. Evol.">
        <title>Experimental conversion of a defensin into a neurotoxin: implications for origin of toxic function.</title>
        <authorList>
            <person name="Zhu S."/>
            <person name="Peigneur S."/>
            <person name="Gao B."/>
            <person name="Umetsu Y."/>
            <person name="Ohki S."/>
            <person name="Tytgat J."/>
        </authorList>
    </citation>
    <scope>NUCLEOTIDE SEQUENCE</scope>
</reference>
<name>I1ZEK8_NASVI</name>